<evidence type="ECO:0000256" key="4">
    <source>
        <dbReference type="ARBA" id="ARBA00022806"/>
    </source>
</evidence>
<protein>
    <submittedName>
        <fullName evidence="9">DNA replication endonuclease-helicase Dna2</fullName>
        <ecNumber evidence="9">3.6.4.12</ecNumber>
    </submittedName>
</protein>
<evidence type="ECO:0000313" key="10">
    <source>
        <dbReference type="Proteomes" id="UP001465976"/>
    </source>
</evidence>
<keyword evidence="2" id="KW-0547">Nucleotide-binding</keyword>
<evidence type="ECO:0000256" key="1">
    <source>
        <dbReference type="ARBA" id="ARBA00022723"/>
    </source>
</evidence>
<organism evidence="9 10">
    <name type="scientific">Marasmius crinis-equi</name>
    <dbReference type="NCBI Taxonomy" id="585013"/>
    <lineage>
        <taxon>Eukaryota</taxon>
        <taxon>Fungi</taxon>
        <taxon>Dikarya</taxon>
        <taxon>Basidiomycota</taxon>
        <taxon>Agaricomycotina</taxon>
        <taxon>Agaricomycetes</taxon>
        <taxon>Agaricomycetidae</taxon>
        <taxon>Agaricales</taxon>
        <taxon>Marasmiineae</taxon>
        <taxon>Marasmiaceae</taxon>
        <taxon>Marasmius</taxon>
    </lineage>
</organism>
<dbReference type="GO" id="GO:0003678">
    <property type="term" value="F:DNA helicase activity"/>
    <property type="evidence" value="ECO:0007669"/>
    <property type="project" value="UniProtKB-EC"/>
</dbReference>
<name>A0ABR3EKD7_9AGAR</name>
<keyword evidence="4" id="KW-0347">Helicase</keyword>
<feature type="non-terminal residue" evidence="9">
    <location>
        <position position="613"/>
    </location>
</feature>
<dbReference type="EC" id="3.6.4.12" evidence="9"/>
<proteinExistence type="predicted"/>
<keyword evidence="1" id="KW-0479">Metal-binding</keyword>
<feature type="domain" description="DNA replication factor Dna2 N-terminal" evidence="8">
    <location>
        <begin position="514"/>
        <end position="612"/>
    </location>
</feature>
<evidence type="ECO:0000256" key="3">
    <source>
        <dbReference type="ARBA" id="ARBA00022801"/>
    </source>
</evidence>
<sequence length="613" mass="67683">MERPRRPGPLGPRTLPTKRNSSSASALSRAGSTRSVGSLNLDAIPVRRSLDEEVQSGEEMTTAPTTEANLTTTTTTTTETSLNPPNQDPEHSSPPPPPLSLQNSPLVLEDPQPLSPTKTRREEVEASQSFVLPEEPEEEEEEEEEEMPHRESLPPPPPSKSPPPLYAHNPSLTQLRFIHALRSNLSLFHTYPSNFADIVSRAIRLSARESFVRLLSLKLLDTILPDELEKLAEKRRGVGGRYRFTVQRRSMLMQGLWAVVASPDLSSANTPTSSITPAATSLLTQLSDASAECDRMAEDLVKICDQVKEIHQLVDGHWASALAVALRKLNSSYAKRTAEVLTARDRIHQLEAERDDAWKEAESVAKNLGTMEAEFKRVSAELVKLTGVQDELKKAEEEIVRLEDEVRRLSDVEEEVRDLRERVKNVKVKARSRSQSRNAEALMEGVEGWDWDMNYEISPKKSPKKAKLSATGPKGSKAVPYFKETCTRCTVETVAEADTNGRPSKQLVVRVVPTGERRSVALSNEWASTDVRPGDIVNILGEFVSLPQSSSSPTSSIVISSKQNVLVLHPDILVTATALSTAAHCRRKALISGLIRSSTDITPSLVWGHMLHT</sequence>
<dbReference type="Pfam" id="PF08696">
    <property type="entry name" value="Dna2"/>
    <property type="match status" value="1"/>
</dbReference>
<gene>
    <name evidence="9" type="primary">dna2_3</name>
    <name evidence="9" type="ORF">V5O48_018771</name>
</gene>
<evidence type="ECO:0000256" key="2">
    <source>
        <dbReference type="ARBA" id="ARBA00022741"/>
    </source>
</evidence>
<reference evidence="9 10" key="1">
    <citation type="submission" date="2024-02" db="EMBL/GenBank/DDBJ databases">
        <title>A draft genome for the cacao thread blight pathogen Marasmius crinis-equi.</title>
        <authorList>
            <person name="Cohen S.P."/>
            <person name="Baruah I.K."/>
            <person name="Amoako-Attah I."/>
            <person name="Bukari Y."/>
            <person name="Meinhardt L.W."/>
            <person name="Bailey B.A."/>
        </authorList>
    </citation>
    <scope>NUCLEOTIDE SEQUENCE [LARGE SCALE GENOMIC DNA]</scope>
    <source>
        <strain evidence="9 10">GH-76</strain>
    </source>
</reference>
<keyword evidence="10" id="KW-1185">Reference proteome</keyword>
<dbReference type="EMBL" id="JBAHYK010003683">
    <property type="protein sequence ID" value="KAL0563300.1"/>
    <property type="molecule type" value="Genomic_DNA"/>
</dbReference>
<evidence type="ECO:0000259" key="8">
    <source>
        <dbReference type="Pfam" id="PF08696"/>
    </source>
</evidence>
<feature type="region of interest" description="Disordered" evidence="7">
    <location>
        <begin position="1"/>
        <end position="168"/>
    </location>
</feature>
<keyword evidence="9" id="KW-0540">Nuclease</keyword>
<dbReference type="GO" id="GO:0004519">
    <property type="term" value="F:endonuclease activity"/>
    <property type="evidence" value="ECO:0007669"/>
    <property type="project" value="UniProtKB-KW"/>
</dbReference>
<keyword evidence="9" id="KW-0255">Endonuclease</keyword>
<dbReference type="Proteomes" id="UP001465976">
    <property type="component" value="Unassembled WGS sequence"/>
</dbReference>
<feature type="compositionally biased region" description="Low complexity" evidence="7">
    <location>
        <begin position="11"/>
        <end position="35"/>
    </location>
</feature>
<comment type="caution">
    <text evidence="9">The sequence shown here is derived from an EMBL/GenBank/DDBJ whole genome shotgun (WGS) entry which is preliminary data.</text>
</comment>
<dbReference type="InterPro" id="IPR014808">
    <property type="entry name" value="DNA_replication_fac_Dna2_N"/>
</dbReference>
<feature type="compositionally biased region" description="Acidic residues" evidence="7">
    <location>
        <begin position="134"/>
        <end position="146"/>
    </location>
</feature>
<evidence type="ECO:0000256" key="5">
    <source>
        <dbReference type="ARBA" id="ARBA00022840"/>
    </source>
</evidence>
<keyword evidence="5" id="KW-0067">ATP-binding</keyword>
<feature type="compositionally biased region" description="Low complexity" evidence="7">
    <location>
        <begin position="61"/>
        <end position="85"/>
    </location>
</feature>
<keyword evidence="6" id="KW-0175">Coiled coil</keyword>
<evidence type="ECO:0000313" key="9">
    <source>
        <dbReference type="EMBL" id="KAL0563300.1"/>
    </source>
</evidence>
<evidence type="ECO:0000256" key="6">
    <source>
        <dbReference type="SAM" id="Coils"/>
    </source>
</evidence>
<keyword evidence="3 9" id="KW-0378">Hydrolase</keyword>
<dbReference type="GO" id="GO:0016787">
    <property type="term" value="F:hydrolase activity"/>
    <property type="evidence" value="ECO:0007669"/>
    <property type="project" value="UniProtKB-KW"/>
</dbReference>
<feature type="compositionally biased region" description="Pro residues" evidence="7">
    <location>
        <begin position="153"/>
        <end position="165"/>
    </location>
</feature>
<accession>A0ABR3EKD7</accession>
<feature type="coiled-coil region" evidence="6">
    <location>
        <begin position="378"/>
        <end position="429"/>
    </location>
</feature>
<evidence type="ECO:0000256" key="7">
    <source>
        <dbReference type="SAM" id="MobiDB-lite"/>
    </source>
</evidence>